<dbReference type="GO" id="GO:0016757">
    <property type="term" value="F:glycosyltransferase activity"/>
    <property type="evidence" value="ECO:0007669"/>
    <property type="project" value="UniProtKB-KW"/>
</dbReference>
<dbReference type="GO" id="GO:0016020">
    <property type="term" value="C:membrane"/>
    <property type="evidence" value="ECO:0007669"/>
    <property type="project" value="UniProtKB-SubCell"/>
</dbReference>
<evidence type="ECO:0000256" key="4">
    <source>
        <dbReference type="ARBA" id="ARBA00023136"/>
    </source>
</evidence>
<evidence type="ECO:0000256" key="3">
    <source>
        <dbReference type="ARBA" id="ARBA00022679"/>
    </source>
</evidence>
<dbReference type="AlphaFoldDB" id="A0A0N4UXZ6"/>
<protein>
    <submittedName>
        <fullName evidence="8">Core-2/I-Branching enzyme</fullName>
    </submittedName>
</protein>
<keyword evidence="5" id="KW-0325">Glycoprotein</keyword>
<keyword evidence="7" id="KW-1185">Reference proteome</keyword>
<accession>A0A0N4UXZ6</accession>
<dbReference type="PANTHER" id="PTHR46671">
    <property type="entry name" value="PROTEIN CBG11221"/>
    <property type="match status" value="1"/>
</dbReference>
<evidence type="ECO:0000256" key="5">
    <source>
        <dbReference type="ARBA" id="ARBA00023180"/>
    </source>
</evidence>
<gene>
    <name evidence="6" type="ORF">EVEC_LOCUS2142</name>
</gene>
<evidence type="ECO:0000256" key="1">
    <source>
        <dbReference type="ARBA" id="ARBA00004606"/>
    </source>
</evidence>
<dbReference type="WBParaSite" id="EVEC_0000243401-mRNA-1">
    <property type="protein sequence ID" value="EVEC_0000243401-mRNA-1"/>
    <property type="gene ID" value="EVEC_0000243401"/>
</dbReference>
<organism evidence="8">
    <name type="scientific">Enterobius vermicularis</name>
    <name type="common">Human pinworm</name>
    <dbReference type="NCBI Taxonomy" id="51028"/>
    <lineage>
        <taxon>Eukaryota</taxon>
        <taxon>Metazoa</taxon>
        <taxon>Ecdysozoa</taxon>
        <taxon>Nematoda</taxon>
        <taxon>Chromadorea</taxon>
        <taxon>Rhabditida</taxon>
        <taxon>Spirurina</taxon>
        <taxon>Oxyuridomorpha</taxon>
        <taxon>Oxyuroidea</taxon>
        <taxon>Oxyuridae</taxon>
        <taxon>Enterobius</taxon>
    </lineage>
</organism>
<dbReference type="OrthoDB" id="2019572at2759"/>
<dbReference type="STRING" id="51028.A0A0N4UXZ6"/>
<dbReference type="Proteomes" id="UP000274131">
    <property type="component" value="Unassembled WGS sequence"/>
</dbReference>
<keyword evidence="3" id="KW-0808">Transferase</keyword>
<dbReference type="PANTHER" id="PTHR46671:SF7">
    <property type="entry name" value="CORE-2_I-BRANCHING ENZYME"/>
    <property type="match status" value="1"/>
</dbReference>
<reference evidence="6 7" key="2">
    <citation type="submission" date="2018-10" db="EMBL/GenBank/DDBJ databases">
        <authorList>
            <consortium name="Pathogen Informatics"/>
        </authorList>
    </citation>
    <scope>NUCLEOTIDE SEQUENCE [LARGE SCALE GENOMIC DNA]</scope>
</reference>
<keyword evidence="2" id="KW-0328">Glycosyltransferase</keyword>
<sequence>EDDKDEKVTVSCEEVWNRGSYENRGEDNFSVAHIRIVYKDYHLQELILNLLYSTTNVFCYSIDKKASAIFKEQMYNLSQCFPNIHIASVEYQVDSAGHNMDRAFLSCMSLIRKIPHWQYAITMQNHDMPIKTNEEMLAILKVLNGSNSIDLVQPFSSRIPDDRDWSFKALQLFKNTSANDDRVLQITKGNVGSVHSRQFVEFLIDKINSTTFLSRFDKVIYGNDELYFPTLNADDNVGKFKMHEKILAVSSFASCYSHFYRHNTCIYGYKDLKVLKNDRHLFANKVLPSVDYTGIVCWAKYLAHRATIKSHEQSIPLKIYANMPAVRFNKKRTFWKKNLSKFNCATGN</sequence>
<proteinExistence type="predicted"/>
<dbReference type="Pfam" id="PF02485">
    <property type="entry name" value="Branch"/>
    <property type="match status" value="1"/>
</dbReference>
<evidence type="ECO:0000313" key="6">
    <source>
        <dbReference type="EMBL" id="VDD86999.1"/>
    </source>
</evidence>
<evidence type="ECO:0000256" key="2">
    <source>
        <dbReference type="ARBA" id="ARBA00022676"/>
    </source>
</evidence>
<reference evidence="8" key="1">
    <citation type="submission" date="2017-02" db="UniProtKB">
        <authorList>
            <consortium name="WormBaseParasite"/>
        </authorList>
    </citation>
    <scope>IDENTIFICATION</scope>
</reference>
<name>A0A0N4UXZ6_ENTVE</name>
<evidence type="ECO:0000313" key="8">
    <source>
        <dbReference type="WBParaSite" id="EVEC_0000243401-mRNA-1"/>
    </source>
</evidence>
<dbReference type="InterPro" id="IPR003406">
    <property type="entry name" value="Glyco_trans_14"/>
</dbReference>
<dbReference type="EMBL" id="UXUI01007325">
    <property type="protein sequence ID" value="VDD86999.1"/>
    <property type="molecule type" value="Genomic_DNA"/>
</dbReference>
<keyword evidence="4" id="KW-0472">Membrane</keyword>
<evidence type="ECO:0000313" key="7">
    <source>
        <dbReference type="Proteomes" id="UP000274131"/>
    </source>
</evidence>
<comment type="subcellular location">
    <subcellularLocation>
        <location evidence="1">Membrane</location>
        <topology evidence="1">Single-pass type II membrane protein</topology>
    </subcellularLocation>
</comment>